<dbReference type="PANTHER" id="PTHR30629">
    <property type="entry name" value="PROPHAGE INTEGRASE"/>
    <property type="match status" value="1"/>
</dbReference>
<proteinExistence type="inferred from homology"/>
<dbReference type="Pfam" id="PF13356">
    <property type="entry name" value="Arm-DNA-bind_3"/>
    <property type="match status" value="1"/>
</dbReference>
<gene>
    <name evidence="6" type="ORF">ACFO6Q_18145</name>
</gene>
<evidence type="ECO:0000256" key="4">
    <source>
        <dbReference type="ARBA" id="ARBA00023172"/>
    </source>
</evidence>
<dbReference type="RefSeq" id="WP_380022533.1">
    <property type="nucleotide sequence ID" value="NZ_JBHSHD010000016.1"/>
</dbReference>
<dbReference type="InterPro" id="IPR050808">
    <property type="entry name" value="Phage_Integrase"/>
</dbReference>
<comment type="caution">
    <text evidence="6">The sequence shown here is derived from an EMBL/GenBank/DDBJ whole genome shotgun (WGS) entry which is preliminary data.</text>
</comment>
<reference evidence="7" key="1">
    <citation type="journal article" date="2019" name="Int. J. Syst. Evol. Microbiol.">
        <title>The Global Catalogue of Microorganisms (GCM) 10K type strain sequencing project: providing services to taxonomists for standard genome sequencing and annotation.</title>
        <authorList>
            <consortium name="The Broad Institute Genomics Platform"/>
            <consortium name="The Broad Institute Genome Sequencing Center for Infectious Disease"/>
            <person name="Wu L."/>
            <person name="Ma J."/>
        </authorList>
    </citation>
    <scope>NUCLEOTIDE SEQUENCE [LARGE SCALE GENOMIC DNA]</scope>
    <source>
        <strain evidence="7">CCUG 30340</strain>
    </source>
</reference>
<keyword evidence="7" id="KW-1185">Reference proteome</keyword>
<accession>A0ABV9QZX1</accession>
<keyword evidence="3" id="KW-0238">DNA-binding</keyword>
<evidence type="ECO:0000256" key="1">
    <source>
        <dbReference type="ARBA" id="ARBA00008857"/>
    </source>
</evidence>
<dbReference type="Proteomes" id="UP001595886">
    <property type="component" value="Unassembled WGS sequence"/>
</dbReference>
<organism evidence="6 7">
    <name type="scientific">Dokdonella ginsengisoli</name>
    <dbReference type="NCBI Taxonomy" id="363846"/>
    <lineage>
        <taxon>Bacteria</taxon>
        <taxon>Pseudomonadati</taxon>
        <taxon>Pseudomonadota</taxon>
        <taxon>Gammaproteobacteria</taxon>
        <taxon>Lysobacterales</taxon>
        <taxon>Rhodanobacteraceae</taxon>
        <taxon>Dokdonella</taxon>
    </lineage>
</organism>
<dbReference type="EMBL" id="JBHSHD010000016">
    <property type="protein sequence ID" value="MFC4822253.1"/>
    <property type="molecule type" value="Genomic_DNA"/>
</dbReference>
<name>A0ABV9QZX1_9GAMM</name>
<evidence type="ECO:0000313" key="7">
    <source>
        <dbReference type="Proteomes" id="UP001595886"/>
    </source>
</evidence>
<dbReference type="PANTHER" id="PTHR30629:SF2">
    <property type="entry name" value="PROPHAGE INTEGRASE INTS-RELATED"/>
    <property type="match status" value="1"/>
</dbReference>
<feature type="domain" description="Tyr recombinase" evidence="5">
    <location>
        <begin position="206"/>
        <end position="383"/>
    </location>
</feature>
<dbReference type="InterPro" id="IPR025166">
    <property type="entry name" value="Integrase_DNA_bind_dom"/>
</dbReference>
<evidence type="ECO:0000313" key="6">
    <source>
        <dbReference type="EMBL" id="MFC4822253.1"/>
    </source>
</evidence>
<keyword evidence="4" id="KW-0233">DNA recombination</keyword>
<dbReference type="CDD" id="cd00801">
    <property type="entry name" value="INT_P4_C"/>
    <property type="match status" value="1"/>
</dbReference>
<dbReference type="Gene3D" id="1.10.150.130">
    <property type="match status" value="1"/>
</dbReference>
<dbReference type="InterPro" id="IPR011010">
    <property type="entry name" value="DNA_brk_join_enz"/>
</dbReference>
<comment type="similarity">
    <text evidence="1">Belongs to the 'phage' integrase family.</text>
</comment>
<dbReference type="InterPro" id="IPR010998">
    <property type="entry name" value="Integrase_recombinase_N"/>
</dbReference>
<keyword evidence="2" id="KW-0229">DNA integration</keyword>
<dbReference type="Pfam" id="PF00589">
    <property type="entry name" value="Phage_integrase"/>
    <property type="match status" value="1"/>
</dbReference>
<dbReference type="Gene3D" id="1.10.443.10">
    <property type="entry name" value="Intergrase catalytic core"/>
    <property type="match status" value="1"/>
</dbReference>
<dbReference type="Gene3D" id="3.30.160.390">
    <property type="entry name" value="Integrase, DNA-binding domain"/>
    <property type="match status" value="1"/>
</dbReference>
<sequence length="406" mass="44706">MAKQAKNLSEVQLRAWLAAGKPVAKSDGDGLTFTLSSAGAAVWVLRYRVGGRRREVTLGRYPDYSLKKARQEAREARVRVSKGVDVAAEKRREKHAGMAAWTVRQLVADYEAKVLSVAAASTRKLYKMYLTNWIVPRLGAMLAVDVSVADVVAMLRASSSRGTGAMRTLHAAARAVFEHARGQAIRPDNPALGIKRSSIAKAEERREGVALEGEVLAKFLRAIPDDVKGWALRLHLITGVRPGELCEAAWAEFDLERGSWSIPAERTKTGSGYVIVLPSQVLDLLRKIAANTPSSAYVFPAARGEDRPIPYQTYRAWLWRALDAAGIPRGSFKPHDLRRTMRSGLASLGVRYEVAERAINHKLPGMAEIYDRNDYAVERAAALRQWADQLDVLGTGTNVVPIKRMA</sequence>
<dbReference type="PROSITE" id="PS51898">
    <property type="entry name" value="TYR_RECOMBINASE"/>
    <property type="match status" value="1"/>
</dbReference>
<dbReference type="InterPro" id="IPR038488">
    <property type="entry name" value="Integrase_DNA-bd_sf"/>
</dbReference>
<evidence type="ECO:0000256" key="3">
    <source>
        <dbReference type="ARBA" id="ARBA00023125"/>
    </source>
</evidence>
<evidence type="ECO:0000259" key="5">
    <source>
        <dbReference type="PROSITE" id="PS51898"/>
    </source>
</evidence>
<protein>
    <submittedName>
        <fullName evidence="6">Tyrosine-type recombinase/integrase</fullName>
    </submittedName>
</protein>
<evidence type="ECO:0000256" key="2">
    <source>
        <dbReference type="ARBA" id="ARBA00022908"/>
    </source>
</evidence>
<dbReference type="SUPFAM" id="SSF56349">
    <property type="entry name" value="DNA breaking-rejoining enzymes"/>
    <property type="match status" value="1"/>
</dbReference>
<dbReference type="InterPro" id="IPR002104">
    <property type="entry name" value="Integrase_catalytic"/>
</dbReference>
<dbReference type="InterPro" id="IPR013762">
    <property type="entry name" value="Integrase-like_cat_sf"/>
</dbReference>